<dbReference type="InterPro" id="IPR001245">
    <property type="entry name" value="Ser-Thr/Tyr_kinase_cat_dom"/>
</dbReference>
<evidence type="ECO:0000313" key="16">
    <source>
        <dbReference type="Proteomes" id="UP001235939"/>
    </source>
</evidence>
<evidence type="ECO:0000256" key="4">
    <source>
        <dbReference type="ARBA" id="ARBA00022692"/>
    </source>
</evidence>
<feature type="domain" description="Protein kinase" evidence="13">
    <location>
        <begin position="1"/>
        <end position="258"/>
    </location>
</feature>
<keyword evidence="5" id="KW-0547">Nucleotide-binding</keyword>
<dbReference type="Gene3D" id="6.10.250.780">
    <property type="match status" value="1"/>
</dbReference>
<evidence type="ECO:0000259" key="14">
    <source>
        <dbReference type="PROSITE" id="PS50125"/>
    </source>
</evidence>
<dbReference type="SMART" id="SM00044">
    <property type="entry name" value="CYCc"/>
    <property type="match status" value="1"/>
</dbReference>
<keyword evidence="7" id="KW-0472">Membrane</keyword>
<dbReference type="EC" id="4.6.1.2" evidence="3 12"/>
<evidence type="ECO:0000256" key="10">
    <source>
        <dbReference type="ARBA" id="ARBA00023293"/>
    </source>
</evidence>
<dbReference type="InterPro" id="IPR050401">
    <property type="entry name" value="Cyclic_nucleotide_synthase"/>
</dbReference>
<keyword evidence="6" id="KW-1133">Transmembrane helix</keyword>
<dbReference type="PANTHER" id="PTHR11920">
    <property type="entry name" value="GUANYLYL CYCLASE"/>
    <property type="match status" value="1"/>
</dbReference>
<dbReference type="Pfam" id="PF00211">
    <property type="entry name" value="Guanylate_cyc"/>
    <property type="match status" value="1"/>
</dbReference>
<dbReference type="CDD" id="cd07302">
    <property type="entry name" value="CHD"/>
    <property type="match status" value="1"/>
</dbReference>
<dbReference type="Proteomes" id="UP001235939">
    <property type="component" value="Chromosome 22"/>
</dbReference>
<evidence type="ECO:0000256" key="3">
    <source>
        <dbReference type="ARBA" id="ARBA00012202"/>
    </source>
</evidence>
<comment type="similarity">
    <text evidence="11">Belongs to the adenylyl cyclase class-4/guanylyl cyclase family.</text>
</comment>
<dbReference type="EMBL" id="CP092884">
    <property type="protein sequence ID" value="UYV83062.1"/>
    <property type="molecule type" value="Genomic_DNA"/>
</dbReference>
<keyword evidence="10 12" id="KW-0141">cGMP biosynthesis</keyword>
<dbReference type="SUPFAM" id="SSF56112">
    <property type="entry name" value="Protein kinase-like (PK-like)"/>
    <property type="match status" value="1"/>
</dbReference>
<keyword evidence="9 11" id="KW-0456">Lyase</keyword>
<dbReference type="Pfam" id="PF07714">
    <property type="entry name" value="PK_Tyr_Ser-Thr"/>
    <property type="match status" value="1"/>
</dbReference>
<evidence type="ECO:0000256" key="5">
    <source>
        <dbReference type="ARBA" id="ARBA00022741"/>
    </source>
</evidence>
<accession>A0ABY6LRR4</accession>
<keyword evidence="16" id="KW-1185">Reference proteome</keyword>
<dbReference type="InterPro" id="IPR011009">
    <property type="entry name" value="Kinase-like_dom_sf"/>
</dbReference>
<reference evidence="15 16" key="1">
    <citation type="submission" date="2022-03" db="EMBL/GenBank/DDBJ databases">
        <title>A chromosomal length assembly of Cordylochernes scorpioides.</title>
        <authorList>
            <person name="Zeh D."/>
            <person name="Zeh J."/>
        </authorList>
    </citation>
    <scope>NUCLEOTIDE SEQUENCE [LARGE SCALE GENOMIC DNA]</scope>
    <source>
        <strain evidence="15">IN4F17</strain>
        <tissue evidence="15">Whole Body</tissue>
    </source>
</reference>
<gene>
    <name evidence="15" type="ORF">LAZ67_22002072</name>
</gene>
<sequence length="422" mass="48447">MVRPILMEIKMVREAQHPHLARFIGLCIEPPNVAIITEFCPRGSLQIIVKPLLDNYHHIVIYDCWTIVEQDVLRNESLKLDWIFKYSLMSDIIKGMYYIHNSEIRVHGRLSSSNCVVDSHFVLKLTDFGLPSFREDYTINFNSKSTKKTLCADIVQRVVRSERPPFRPQLEPVSCSIELMQLLERCWAEDPGERPDFHTVRAEMHAIVKVEHGDVNIMENLLTRMAQYANNLEVLVEQRTEAFHEEKRRSEKLLYQVLPRSVAEQLKQGKAAQPELFQSVTIYFSDIVGFTALCSVSTPMQVVDFLNDLYTCFDAIVSDYDAYKVETIGDAYMVVSGLPDRNGTRHAPEVARLALALLKASRQFRIRHRPQDRLRLRIGLHSGPCCAGVVGRKMPRYCLFGDTVNTASRMESTGERKFHVTT</sequence>
<evidence type="ECO:0000256" key="12">
    <source>
        <dbReference type="RuleBase" id="RU003431"/>
    </source>
</evidence>
<keyword evidence="4" id="KW-0812">Transmembrane</keyword>
<proteinExistence type="inferred from homology"/>
<dbReference type="PROSITE" id="PS50125">
    <property type="entry name" value="GUANYLATE_CYCLASE_2"/>
    <property type="match status" value="1"/>
</dbReference>
<protein>
    <recommendedName>
        <fullName evidence="3 12">Guanylate cyclase</fullName>
        <ecNumber evidence="3 12">4.6.1.2</ecNumber>
    </recommendedName>
</protein>
<evidence type="ECO:0000256" key="7">
    <source>
        <dbReference type="ARBA" id="ARBA00023136"/>
    </source>
</evidence>
<comment type="subcellular location">
    <subcellularLocation>
        <location evidence="2">Membrane</location>
        <topology evidence="2">Single-pass membrane protein</topology>
    </subcellularLocation>
</comment>
<evidence type="ECO:0000256" key="8">
    <source>
        <dbReference type="ARBA" id="ARBA00023180"/>
    </source>
</evidence>
<dbReference type="InterPro" id="IPR001054">
    <property type="entry name" value="A/G_cyclase"/>
</dbReference>
<evidence type="ECO:0000313" key="15">
    <source>
        <dbReference type="EMBL" id="UYV83062.1"/>
    </source>
</evidence>
<evidence type="ECO:0000256" key="11">
    <source>
        <dbReference type="RuleBase" id="RU000405"/>
    </source>
</evidence>
<name>A0ABY6LRR4_9ARAC</name>
<comment type="catalytic activity">
    <reaction evidence="1 12">
        <text>GTP = 3',5'-cyclic GMP + diphosphate</text>
        <dbReference type="Rhea" id="RHEA:13665"/>
        <dbReference type="ChEBI" id="CHEBI:33019"/>
        <dbReference type="ChEBI" id="CHEBI:37565"/>
        <dbReference type="ChEBI" id="CHEBI:57746"/>
        <dbReference type="EC" id="4.6.1.2"/>
    </reaction>
</comment>
<keyword evidence="8" id="KW-0325">Glycoprotein</keyword>
<evidence type="ECO:0000256" key="6">
    <source>
        <dbReference type="ARBA" id="ARBA00022989"/>
    </source>
</evidence>
<evidence type="ECO:0000259" key="13">
    <source>
        <dbReference type="PROSITE" id="PS50011"/>
    </source>
</evidence>
<evidence type="ECO:0000256" key="1">
    <source>
        <dbReference type="ARBA" id="ARBA00001436"/>
    </source>
</evidence>
<dbReference type="Gene3D" id="3.30.70.1230">
    <property type="entry name" value="Nucleotide cyclase"/>
    <property type="match status" value="1"/>
</dbReference>
<dbReference type="SUPFAM" id="SSF55073">
    <property type="entry name" value="Nucleotide cyclase"/>
    <property type="match status" value="1"/>
</dbReference>
<dbReference type="PANTHER" id="PTHR11920:SF300">
    <property type="entry name" value="ATRIAL NATRIURETIC PEPTIDE RECEPTOR 1"/>
    <property type="match status" value="1"/>
</dbReference>
<feature type="domain" description="Guanylate cyclase" evidence="14">
    <location>
        <begin position="281"/>
        <end position="411"/>
    </location>
</feature>
<dbReference type="PROSITE" id="PS50011">
    <property type="entry name" value="PROTEIN_KINASE_DOM"/>
    <property type="match status" value="1"/>
</dbReference>
<dbReference type="Gene3D" id="3.30.200.20">
    <property type="entry name" value="Phosphorylase Kinase, domain 1"/>
    <property type="match status" value="1"/>
</dbReference>
<dbReference type="Gene3D" id="1.10.510.10">
    <property type="entry name" value="Transferase(Phosphotransferase) domain 1"/>
    <property type="match status" value="2"/>
</dbReference>
<dbReference type="InterPro" id="IPR018297">
    <property type="entry name" value="A/G_cyclase_CS"/>
</dbReference>
<dbReference type="InterPro" id="IPR029787">
    <property type="entry name" value="Nucleotide_cyclase"/>
</dbReference>
<dbReference type="PROSITE" id="PS00452">
    <property type="entry name" value="GUANYLATE_CYCLASE_1"/>
    <property type="match status" value="1"/>
</dbReference>
<evidence type="ECO:0000256" key="2">
    <source>
        <dbReference type="ARBA" id="ARBA00004167"/>
    </source>
</evidence>
<evidence type="ECO:0000256" key="9">
    <source>
        <dbReference type="ARBA" id="ARBA00023239"/>
    </source>
</evidence>
<dbReference type="InterPro" id="IPR000719">
    <property type="entry name" value="Prot_kinase_dom"/>
</dbReference>
<organism evidence="15 16">
    <name type="scientific">Cordylochernes scorpioides</name>
    <dbReference type="NCBI Taxonomy" id="51811"/>
    <lineage>
        <taxon>Eukaryota</taxon>
        <taxon>Metazoa</taxon>
        <taxon>Ecdysozoa</taxon>
        <taxon>Arthropoda</taxon>
        <taxon>Chelicerata</taxon>
        <taxon>Arachnida</taxon>
        <taxon>Pseudoscorpiones</taxon>
        <taxon>Cheliferoidea</taxon>
        <taxon>Chernetidae</taxon>
        <taxon>Cordylochernes</taxon>
    </lineage>
</organism>